<sequence length="468" mass="52018">MFTAKQLAKTAAPFPGRSLAASSSNVVRLLSSEKEMGCSARYNSEDGSKYNVPCGSSAMHPRCRRRSVSRSSLNNISLLHRSTHANRRYSSQAGGSHKGSEGPTSKRAASLFSSKDSAWDHVFDNVSDVSPLIPRSPPPAGRVVAQTRDAPRRQAMTARELSAFDEMFKLIFNTATDRKSLSESWSEGTEIPDTAIGSTGGNDVGDLFINLRRRARTRHTVNEDAELDRKKEEMELCQSDMELLDWAAREVFGESERYEKKAKALALAEKNGGEVKRLPLQPPGYAELLAALIRTYRERYRDPHLALSIFSHAQHLSIPSYVFGCTTPAYNELIETRWTCFQDLRGVYEALEEMKANGVPTDGRTRTLVELVRREVGERNLWAEEDEVGSGEVWVMLNAIERLVAPRKTSSHFIPPGIASNSRPSPGNSPVSIPRGAWKDIGLENDAGGDWEFGKWPERPSGRRMPSH</sequence>
<keyword evidence="2" id="KW-1185">Reference proteome</keyword>
<organism evidence="1 2">
    <name type="scientific">Artomyces pyxidatus</name>
    <dbReference type="NCBI Taxonomy" id="48021"/>
    <lineage>
        <taxon>Eukaryota</taxon>
        <taxon>Fungi</taxon>
        <taxon>Dikarya</taxon>
        <taxon>Basidiomycota</taxon>
        <taxon>Agaricomycotina</taxon>
        <taxon>Agaricomycetes</taxon>
        <taxon>Russulales</taxon>
        <taxon>Auriscalpiaceae</taxon>
        <taxon>Artomyces</taxon>
    </lineage>
</organism>
<dbReference type="EMBL" id="MU277240">
    <property type="protein sequence ID" value="KAI0058030.1"/>
    <property type="molecule type" value="Genomic_DNA"/>
</dbReference>
<reference evidence="1" key="1">
    <citation type="submission" date="2021-03" db="EMBL/GenBank/DDBJ databases">
        <authorList>
            <consortium name="DOE Joint Genome Institute"/>
            <person name="Ahrendt S."/>
            <person name="Looney B.P."/>
            <person name="Miyauchi S."/>
            <person name="Morin E."/>
            <person name="Drula E."/>
            <person name="Courty P.E."/>
            <person name="Chicoki N."/>
            <person name="Fauchery L."/>
            <person name="Kohler A."/>
            <person name="Kuo A."/>
            <person name="Labutti K."/>
            <person name="Pangilinan J."/>
            <person name="Lipzen A."/>
            <person name="Riley R."/>
            <person name="Andreopoulos W."/>
            <person name="He G."/>
            <person name="Johnson J."/>
            <person name="Barry K.W."/>
            <person name="Grigoriev I.V."/>
            <person name="Nagy L."/>
            <person name="Hibbett D."/>
            <person name="Henrissat B."/>
            <person name="Matheny P.B."/>
            <person name="Labbe J."/>
            <person name="Martin F."/>
        </authorList>
    </citation>
    <scope>NUCLEOTIDE SEQUENCE</scope>
    <source>
        <strain evidence="1">HHB10654</strain>
    </source>
</reference>
<comment type="caution">
    <text evidence="1">The sequence shown here is derived from an EMBL/GenBank/DDBJ whole genome shotgun (WGS) entry which is preliminary data.</text>
</comment>
<reference evidence="1" key="2">
    <citation type="journal article" date="2022" name="New Phytol.">
        <title>Evolutionary transition to the ectomycorrhizal habit in the genomes of a hyperdiverse lineage of mushroom-forming fungi.</title>
        <authorList>
            <person name="Looney B."/>
            <person name="Miyauchi S."/>
            <person name="Morin E."/>
            <person name="Drula E."/>
            <person name="Courty P.E."/>
            <person name="Kohler A."/>
            <person name="Kuo A."/>
            <person name="LaButti K."/>
            <person name="Pangilinan J."/>
            <person name="Lipzen A."/>
            <person name="Riley R."/>
            <person name="Andreopoulos W."/>
            <person name="He G."/>
            <person name="Johnson J."/>
            <person name="Nolan M."/>
            <person name="Tritt A."/>
            <person name="Barry K.W."/>
            <person name="Grigoriev I.V."/>
            <person name="Nagy L.G."/>
            <person name="Hibbett D."/>
            <person name="Henrissat B."/>
            <person name="Matheny P.B."/>
            <person name="Labbe J."/>
            <person name="Martin F.M."/>
        </authorList>
    </citation>
    <scope>NUCLEOTIDE SEQUENCE</scope>
    <source>
        <strain evidence="1">HHB10654</strain>
    </source>
</reference>
<protein>
    <submittedName>
        <fullName evidence="1">Uncharacterized protein</fullName>
    </submittedName>
</protein>
<accession>A0ACB8SPJ9</accession>
<proteinExistence type="predicted"/>
<name>A0ACB8SPJ9_9AGAM</name>
<gene>
    <name evidence="1" type="ORF">BV25DRAFT_1830593</name>
</gene>
<evidence type="ECO:0000313" key="2">
    <source>
        <dbReference type="Proteomes" id="UP000814140"/>
    </source>
</evidence>
<dbReference type="Proteomes" id="UP000814140">
    <property type="component" value="Unassembled WGS sequence"/>
</dbReference>
<evidence type="ECO:0000313" key="1">
    <source>
        <dbReference type="EMBL" id="KAI0058030.1"/>
    </source>
</evidence>